<name>A0A6P1BBP8_9BRAD</name>
<dbReference type="RefSeq" id="WP_163150964.1">
    <property type="nucleotide sequence ID" value="NZ_VKHP01000009.1"/>
</dbReference>
<dbReference type="AlphaFoldDB" id="A0A6P1BBP8"/>
<organism evidence="1 2">
    <name type="scientific">Bradyrhizobium uaiense</name>
    <dbReference type="NCBI Taxonomy" id="2594946"/>
    <lineage>
        <taxon>Bacteria</taxon>
        <taxon>Pseudomonadati</taxon>
        <taxon>Pseudomonadota</taxon>
        <taxon>Alphaproteobacteria</taxon>
        <taxon>Hyphomicrobiales</taxon>
        <taxon>Nitrobacteraceae</taxon>
        <taxon>Bradyrhizobium</taxon>
    </lineage>
</organism>
<reference evidence="1 2" key="1">
    <citation type="journal article" date="2020" name="Arch. Microbiol.">
        <title>Bradyrhizobium uaiense sp. nov., a new highly efficient cowpea symbiont.</title>
        <authorList>
            <person name="Cabral Michel D."/>
            <person name="Azarias Guimaraes A."/>
            <person name="Martins da Costa E."/>
            <person name="Soares de Carvalho T."/>
            <person name="Balsanelli E."/>
            <person name="Willems A."/>
            <person name="Maltempi de Souza E."/>
            <person name="de Souza Moreira F.M."/>
        </authorList>
    </citation>
    <scope>NUCLEOTIDE SEQUENCE [LARGE SCALE GENOMIC DNA]</scope>
    <source>
        <strain evidence="1 2">UFLA 03-164</strain>
    </source>
</reference>
<protein>
    <submittedName>
        <fullName evidence="1">Uncharacterized protein</fullName>
    </submittedName>
</protein>
<evidence type="ECO:0000313" key="2">
    <source>
        <dbReference type="Proteomes" id="UP000468531"/>
    </source>
</evidence>
<dbReference type="EMBL" id="VKHP01000009">
    <property type="protein sequence ID" value="NEU95080.1"/>
    <property type="molecule type" value="Genomic_DNA"/>
</dbReference>
<gene>
    <name evidence="1" type="ORF">FNJ47_04350</name>
</gene>
<proteinExistence type="predicted"/>
<keyword evidence="2" id="KW-1185">Reference proteome</keyword>
<dbReference type="Proteomes" id="UP000468531">
    <property type="component" value="Unassembled WGS sequence"/>
</dbReference>
<accession>A0A6P1BBP8</accession>
<evidence type="ECO:0000313" key="1">
    <source>
        <dbReference type="EMBL" id="NEU95080.1"/>
    </source>
</evidence>
<sequence length="94" mass="10241">MRRTYCNRLPAANRTLAAPATVPDYIDTALVKPRAPLSPSETVKRMADDMRAASYREGGITEDDLERLGFTRSQIKAHAADARALAQQLAGPSL</sequence>
<comment type="caution">
    <text evidence="1">The sequence shown here is derived from an EMBL/GenBank/DDBJ whole genome shotgun (WGS) entry which is preliminary data.</text>
</comment>